<keyword evidence="5" id="KW-0249">Electron transport</keyword>
<keyword evidence="7" id="KW-0411">Iron-sulfur</keyword>
<dbReference type="GO" id="GO:0046872">
    <property type="term" value="F:metal ion binding"/>
    <property type="evidence" value="ECO:0007669"/>
    <property type="project" value="UniProtKB-KW"/>
</dbReference>
<reference evidence="10 11" key="1">
    <citation type="submission" date="2018-04" db="EMBL/GenBank/DDBJ databases">
        <title>Brenneria corticis sp.nov.</title>
        <authorList>
            <person name="Li Y."/>
        </authorList>
    </citation>
    <scope>NUCLEOTIDE SEQUENCE [LARGE SCALE GENOMIC DNA]</scope>
    <source>
        <strain evidence="10 11">CFCC 11842</strain>
    </source>
</reference>
<proteinExistence type="predicted"/>
<feature type="transmembrane region" description="Helical" evidence="8">
    <location>
        <begin position="30"/>
        <end position="51"/>
    </location>
</feature>
<keyword evidence="2" id="KW-0004">4Fe-4S</keyword>
<dbReference type="AlphaFoldDB" id="A0A2U1U4E7"/>
<evidence type="ECO:0000256" key="4">
    <source>
        <dbReference type="ARBA" id="ARBA00022737"/>
    </source>
</evidence>
<dbReference type="NCBIfam" id="NF007013">
    <property type="entry name" value="PRK09477.1"/>
    <property type="match status" value="1"/>
</dbReference>
<evidence type="ECO:0000256" key="5">
    <source>
        <dbReference type="ARBA" id="ARBA00022982"/>
    </source>
</evidence>
<dbReference type="Gene3D" id="3.30.70.20">
    <property type="match status" value="1"/>
</dbReference>
<dbReference type="RefSeq" id="WP_136166346.1">
    <property type="nucleotide sequence ID" value="NZ_KZ819077.1"/>
</dbReference>
<keyword evidence="8" id="KW-0812">Transmembrane</keyword>
<organism evidence="10 11">
    <name type="scientific">Brenneria corticis</name>
    <dbReference type="NCBI Taxonomy" id="2173106"/>
    <lineage>
        <taxon>Bacteria</taxon>
        <taxon>Pseudomonadati</taxon>
        <taxon>Pseudomonadota</taxon>
        <taxon>Gammaproteobacteria</taxon>
        <taxon>Enterobacterales</taxon>
        <taxon>Pectobacteriaceae</taxon>
        <taxon>Brenneria</taxon>
    </lineage>
</organism>
<keyword evidence="3" id="KW-0479">Metal-binding</keyword>
<keyword evidence="1" id="KW-0813">Transport</keyword>
<dbReference type="PANTHER" id="PTHR30176:SF3">
    <property type="entry name" value="FERREDOXIN-TYPE PROTEIN NAPH"/>
    <property type="match status" value="1"/>
</dbReference>
<dbReference type="SUPFAM" id="SSF54862">
    <property type="entry name" value="4Fe-4S ferredoxins"/>
    <property type="match status" value="1"/>
</dbReference>
<keyword evidence="8" id="KW-0472">Membrane</keyword>
<dbReference type="PROSITE" id="PS00198">
    <property type="entry name" value="4FE4S_FER_1"/>
    <property type="match status" value="1"/>
</dbReference>
<keyword evidence="11" id="KW-1185">Reference proteome</keyword>
<evidence type="ECO:0000313" key="10">
    <source>
        <dbReference type="EMBL" id="PWC16454.1"/>
    </source>
</evidence>
<protein>
    <submittedName>
        <fullName evidence="10">Quinol dehydrogenase ferredoxin subunit NapH</fullName>
    </submittedName>
</protein>
<evidence type="ECO:0000256" key="8">
    <source>
        <dbReference type="SAM" id="Phobius"/>
    </source>
</evidence>
<dbReference type="Pfam" id="PF12801">
    <property type="entry name" value="Fer4_5"/>
    <property type="match status" value="2"/>
</dbReference>
<keyword evidence="4" id="KW-0677">Repeat</keyword>
<dbReference type="PANTHER" id="PTHR30176">
    <property type="entry name" value="FERREDOXIN-TYPE PROTEIN NAPH"/>
    <property type="match status" value="1"/>
</dbReference>
<dbReference type="PROSITE" id="PS51379">
    <property type="entry name" value="4FE4S_FER_2"/>
    <property type="match status" value="1"/>
</dbReference>
<gene>
    <name evidence="10" type="ORF">DDT56_10300</name>
</gene>
<dbReference type="InterPro" id="IPR017900">
    <property type="entry name" value="4Fe4S_Fe_S_CS"/>
</dbReference>
<dbReference type="NCBIfam" id="TIGR02163">
    <property type="entry name" value="napH"/>
    <property type="match status" value="1"/>
</dbReference>
<dbReference type="Pfam" id="PF13237">
    <property type="entry name" value="Fer4_10"/>
    <property type="match status" value="1"/>
</dbReference>
<evidence type="ECO:0000256" key="1">
    <source>
        <dbReference type="ARBA" id="ARBA00022448"/>
    </source>
</evidence>
<feature type="transmembrane region" description="Helical" evidence="8">
    <location>
        <begin position="71"/>
        <end position="98"/>
    </location>
</feature>
<feature type="transmembrane region" description="Helical" evidence="8">
    <location>
        <begin position="139"/>
        <end position="157"/>
    </location>
</feature>
<evidence type="ECO:0000256" key="7">
    <source>
        <dbReference type="ARBA" id="ARBA00023014"/>
    </source>
</evidence>
<keyword evidence="6" id="KW-0408">Iron</keyword>
<feature type="domain" description="4Fe-4S ferredoxin-type" evidence="9">
    <location>
        <begin position="251"/>
        <end position="280"/>
    </location>
</feature>
<comment type="caution">
    <text evidence="10">The sequence shown here is derived from an EMBL/GenBank/DDBJ whole genome shotgun (WGS) entry which is preliminary data.</text>
</comment>
<keyword evidence="8" id="KW-1133">Transmembrane helix</keyword>
<evidence type="ECO:0000256" key="2">
    <source>
        <dbReference type="ARBA" id="ARBA00022485"/>
    </source>
</evidence>
<dbReference type="InterPro" id="IPR017896">
    <property type="entry name" value="4Fe4S_Fe-S-bd"/>
</dbReference>
<dbReference type="EMBL" id="QDKH01000009">
    <property type="protein sequence ID" value="PWC16454.1"/>
    <property type="molecule type" value="Genomic_DNA"/>
</dbReference>
<evidence type="ECO:0000256" key="6">
    <source>
        <dbReference type="ARBA" id="ARBA00023004"/>
    </source>
</evidence>
<dbReference type="Proteomes" id="UP000296159">
    <property type="component" value="Unassembled WGS sequence"/>
</dbReference>
<dbReference type="InterPro" id="IPR011886">
    <property type="entry name" value="NapH_MauN"/>
</dbReference>
<evidence type="ECO:0000259" key="9">
    <source>
        <dbReference type="PROSITE" id="PS51379"/>
    </source>
</evidence>
<evidence type="ECO:0000313" key="11">
    <source>
        <dbReference type="Proteomes" id="UP000296159"/>
    </source>
</evidence>
<dbReference type="GO" id="GO:0051539">
    <property type="term" value="F:4 iron, 4 sulfur cluster binding"/>
    <property type="evidence" value="ECO:0007669"/>
    <property type="project" value="UniProtKB-KW"/>
</dbReference>
<name>A0A2U1U4E7_9GAMM</name>
<sequence length="287" mass="31195">MANRKRDAGREALARKGWWRSHRWLALRRLTQSLVLGMFLCGPWLGVWILHGNYSASLLLDAVPLSDPLTVLQSLASGHLPAALALAGALIVALGYALAGKRLFCSWVCPLNPLTDLAAWLRRRVGITASASIPRSLRYLLLALVLAGSALTGGMLWEWLNPVSLTGRGLIFGFGAGIWLLLTLFLFDLLVVEHGWCGHLCPTGALYGALGAKGVLVVEAAARERCTRCMDCFHICPEPQVLRAPLLDKQSPARITGRDCITCGRCVDVCAEDVFKITLRWNSGAKS</sequence>
<feature type="transmembrane region" description="Helical" evidence="8">
    <location>
        <begin position="169"/>
        <end position="192"/>
    </location>
</feature>
<dbReference type="GO" id="GO:0005886">
    <property type="term" value="C:plasma membrane"/>
    <property type="evidence" value="ECO:0007669"/>
    <property type="project" value="TreeGrafter"/>
</dbReference>
<accession>A0A2U1U4E7</accession>
<evidence type="ECO:0000256" key="3">
    <source>
        <dbReference type="ARBA" id="ARBA00022723"/>
    </source>
</evidence>
<dbReference type="InterPro" id="IPR051684">
    <property type="entry name" value="Electron_Trans/Redox"/>
</dbReference>